<dbReference type="SUPFAM" id="SSF48403">
    <property type="entry name" value="Ankyrin repeat"/>
    <property type="match status" value="2"/>
</dbReference>
<keyword evidence="1" id="KW-0677">Repeat</keyword>
<feature type="repeat" description="ANK" evidence="3">
    <location>
        <begin position="244"/>
        <end position="270"/>
    </location>
</feature>
<protein>
    <submittedName>
        <fullName evidence="5">Ankyrin repeat protein</fullName>
    </submittedName>
</protein>
<reference evidence="5" key="1">
    <citation type="journal article" date="2023" name="Mol. Phylogenet. Evol.">
        <title>Genome-scale phylogeny and comparative genomics of the fungal order Sordariales.</title>
        <authorList>
            <person name="Hensen N."/>
            <person name="Bonometti L."/>
            <person name="Westerberg I."/>
            <person name="Brannstrom I.O."/>
            <person name="Guillou S."/>
            <person name="Cros-Aarteil S."/>
            <person name="Calhoun S."/>
            <person name="Haridas S."/>
            <person name="Kuo A."/>
            <person name="Mondo S."/>
            <person name="Pangilinan J."/>
            <person name="Riley R."/>
            <person name="LaButti K."/>
            <person name="Andreopoulos B."/>
            <person name="Lipzen A."/>
            <person name="Chen C."/>
            <person name="Yan M."/>
            <person name="Daum C."/>
            <person name="Ng V."/>
            <person name="Clum A."/>
            <person name="Steindorff A."/>
            <person name="Ohm R.A."/>
            <person name="Martin F."/>
            <person name="Silar P."/>
            <person name="Natvig D.O."/>
            <person name="Lalanne C."/>
            <person name="Gautier V."/>
            <person name="Ament-Velasquez S.L."/>
            <person name="Kruys A."/>
            <person name="Hutchinson M.I."/>
            <person name="Powell A.J."/>
            <person name="Barry K."/>
            <person name="Miller A.N."/>
            <person name="Grigoriev I.V."/>
            <person name="Debuchy R."/>
            <person name="Gladieux P."/>
            <person name="Hiltunen Thoren M."/>
            <person name="Johannesson H."/>
        </authorList>
    </citation>
    <scope>NUCLEOTIDE SEQUENCE</scope>
    <source>
        <strain evidence="5">CBS 990.96</strain>
    </source>
</reference>
<evidence type="ECO:0000313" key="6">
    <source>
        <dbReference type="Proteomes" id="UP001301958"/>
    </source>
</evidence>
<evidence type="ECO:0000256" key="4">
    <source>
        <dbReference type="SAM" id="MobiDB-lite"/>
    </source>
</evidence>
<sequence>MSRPSINALPVELLVLIIDNLEYSIDVSALGRTSRRLYDTANPILYKRAAQRSDSWPLSWAAQTGVVNTLIKALDAGLDPNYKLFDEMPALEWERETAAAKKIGQNFIWGQSDTTACGTNGNANANVVENHTSTAAAQTSNEWDNMDDAMSETNSDGSLAGSDDERGELGQVMGPRPVSLGPGTVVRRYTPIHLAVRGGHKKVVEVLLDRGASISACSENFCNCSHQYGLLNATEQPEDDHHIPHWSPLHIAICHSRTDMARLLLSRGASSMMDLWNTHCDNRRGLDGVTALHHAAAMGLTDLIQHLVESKVEPVVDIRDDRNLTPLYHAYANSRWDSSIPLLLKLGANLNVDIKLFIPYTTITPLGEACRLGNFEEANRLIDLGADVTRGFVLTTNGGGLSPLHMCAMPSARTAVIRTLGSCEDEAAIPRMKTISKLVSKGADLNARDCYGDTPLIAAAQHCNVPAIKALLLAGADIHERNSVGRTPLMQAIMGPSNLALAPPHVDYDAMSQTLRELLNAGARINETDHQGNTVLHLPFRRPKSYSFLQLFTLRFFLNLPGIDQLFQVRDTRRCTPFLHAFMVGNLVACDTLLRKGCLNGRPDHDTLIAMFEFALKEKEPMQEALLEVVLDVDVDRYLTSDPSPFMRMFNYDRDHAVRALNIISRRGLPAFTPSDFSRILGHAIRMMELRVAYRLVDAGADVNAPDEMSGSSPLASFVEHVVKRSPSLTMPLSEQLLRALINRGANFNLPIARNTTETILQRLSQQQSQQSFAPLLKTLLASPAIYRKTNSK</sequence>
<organism evidence="5 6">
    <name type="scientific">Podospora fimiseda</name>
    <dbReference type="NCBI Taxonomy" id="252190"/>
    <lineage>
        <taxon>Eukaryota</taxon>
        <taxon>Fungi</taxon>
        <taxon>Dikarya</taxon>
        <taxon>Ascomycota</taxon>
        <taxon>Pezizomycotina</taxon>
        <taxon>Sordariomycetes</taxon>
        <taxon>Sordariomycetidae</taxon>
        <taxon>Sordariales</taxon>
        <taxon>Podosporaceae</taxon>
        <taxon>Podospora</taxon>
    </lineage>
</organism>
<feature type="repeat" description="ANK" evidence="3">
    <location>
        <begin position="287"/>
        <end position="309"/>
    </location>
</feature>
<comment type="caution">
    <text evidence="5">The sequence shown here is derived from an EMBL/GenBank/DDBJ whole genome shotgun (WGS) entry which is preliminary data.</text>
</comment>
<feature type="repeat" description="ANK" evidence="3">
    <location>
        <begin position="451"/>
        <end position="483"/>
    </location>
</feature>
<keyword evidence="2 3" id="KW-0040">ANK repeat</keyword>
<accession>A0AAN7BP92</accession>
<dbReference type="PROSITE" id="PS50088">
    <property type="entry name" value="ANK_REPEAT"/>
    <property type="match status" value="4"/>
</dbReference>
<reference evidence="5" key="2">
    <citation type="submission" date="2023-05" db="EMBL/GenBank/DDBJ databases">
        <authorList>
            <consortium name="Lawrence Berkeley National Laboratory"/>
            <person name="Steindorff A."/>
            <person name="Hensen N."/>
            <person name="Bonometti L."/>
            <person name="Westerberg I."/>
            <person name="Brannstrom I.O."/>
            <person name="Guillou S."/>
            <person name="Cros-Aarteil S."/>
            <person name="Calhoun S."/>
            <person name="Haridas S."/>
            <person name="Kuo A."/>
            <person name="Mondo S."/>
            <person name="Pangilinan J."/>
            <person name="Riley R."/>
            <person name="Labutti K."/>
            <person name="Andreopoulos B."/>
            <person name="Lipzen A."/>
            <person name="Chen C."/>
            <person name="Yanf M."/>
            <person name="Daum C."/>
            <person name="Ng V."/>
            <person name="Clum A."/>
            <person name="Ohm R."/>
            <person name="Martin F."/>
            <person name="Silar P."/>
            <person name="Natvig D."/>
            <person name="Lalanne C."/>
            <person name="Gautier V."/>
            <person name="Ament-Velasquez S.L."/>
            <person name="Kruys A."/>
            <person name="Hutchinson M.I."/>
            <person name="Powell A.J."/>
            <person name="Barry K."/>
            <person name="Miller A.N."/>
            <person name="Grigoriev I.V."/>
            <person name="Debuchy R."/>
            <person name="Gladieux P."/>
            <person name="Thoren M.H."/>
            <person name="Johannesson H."/>
        </authorList>
    </citation>
    <scope>NUCLEOTIDE SEQUENCE</scope>
    <source>
        <strain evidence="5">CBS 990.96</strain>
    </source>
</reference>
<dbReference type="InterPro" id="IPR002110">
    <property type="entry name" value="Ankyrin_rpt"/>
</dbReference>
<feature type="repeat" description="ANK" evidence="3">
    <location>
        <begin position="187"/>
        <end position="219"/>
    </location>
</feature>
<name>A0AAN7BP92_9PEZI</name>
<dbReference type="EMBL" id="MU865337">
    <property type="protein sequence ID" value="KAK4227010.1"/>
    <property type="molecule type" value="Genomic_DNA"/>
</dbReference>
<dbReference type="Pfam" id="PF00023">
    <property type="entry name" value="Ank"/>
    <property type="match status" value="1"/>
</dbReference>
<dbReference type="AlphaFoldDB" id="A0AAN7BP92"/>
<dbReference type="PRINTS" id="PR01415">
    <property type="entry name" value="ANKYRIN"/>
</dbReference>
<evidence type="ECO:0000256" key="2">
    <source>
        <dbReference type="ARBA" id="ARBA00023043"/>
    </source>
</evidence>
<evidence type="ECO:0000256" key="3">
    <source>
        <dbReference type="PROSITE-ProRule" id="PRU00023"/>
    </source>
</evidence>
<evidence type="ECO:0000313" key="5">
    <source>
        <dbReference type="EMBL" id="KAK4227010.1"/>
    </source>
</evidence>
<dbReference type="Pfam" id="PF12796">
    <property type="entry name" value="Ank_2"/>
    <property type="match status" value="2"/>
</dbReference>
<keyword evidence="6" id="KW-1185">Reference proteome</keyword>
<dbReference type="Proteomes" id="UP001301958">
    <property type="component" value="Unassembled WGS sequence"/>
</dbReference>
<dbReference type="Gene3D" id="1.25.40.20">
    <property type="entry name" value="Ankyrin repeat-containing domain"/>
    <property type="match status" value="4"/>
</dbReference>
<proteinExistence type="predicted"/>
<dbReference type="PROSITE" id="PS50297">
    <property type="entry name" value="ANK_REP_REGION"/>
    <property type="match status" value="4"/>
</dbReference>
<gene>
    <name evidence="5" type="ORF">QBC38DRAFT_207601</name>
</gene>
<feature type="region of interest" description="Disordered" evidence="4">
    <location>
        <begin position="146"/>
        <end position="177"/>
    </location>
</feature>
<dbReference type="SMART" id="SM00248">
    <property type="entry name" value="ANK"/>
    <property type="match status" value="12"/>
</dbReference>
<dbReference type="PANTHER" id="PTHR24126">
    <property type="entry name" value="ANKYRIN REPEAT, PH AND SEC7 DOMAIN CONTAINING PROTEIN SECG-RELATED"/>
    <property type="match status" value="1"/>
</dbReference>
<evidence type="ECO:0000256" key="1">
    <source>
        <dbReference type="ARBA" id="ARBA00022737"/>
    </source>
</evidence>
<dbReference type="InterPro" id="IPR036770">
    <property type="entry name" value="Ankyrin_rpt-contain_sf"/>
</dbReference>